<feature type="transmembrane region" description="Helical" evidence="5">
    <location>
        <begin position="107"/>
        <end position="127"/>
    </location>
</feature>
<keyword evidence="2 5" id="KW-0812">Transmembrane</keyword>
<dbReference type="GO" id="GO:0012505">
    <property type="term" value="C:endomembrane system"/>
    <property type="evidence" value="ECO:0007669"/>
    <property type="project" value="UniProtKB-SubCell"/>
</dbReference>
<keyword evidence="4 5" id="KW-0472">Membrane</keyword>
<keyword evidence="3 5" id="KW-1133">Transmembrane helix</keyword>
<accession>A0A231V433</accession>
<evidence type="ECO:0000256" key="5">
    <source>
        <dbReference type="SAM" id="Phobius"/>
    </source>
</evidence>
<dbReference type="Pfam" id="PF02656">
    <property type="entry name" value="DUF202"/>
    <property type="match status" value="1"/>
</dbReference>
<evidence type="ECO:0000256" key="3">
    <source>
        <dbReference type="ARBA" id="ARBA00022989"/>
    </source>
</evidence>
<evidence type="ECO:0000259" key="6">
    <source>
        <dbReference type="Pfam" id="PF02656"/>
    </source>
</evidence>
<evidence type="ECO:0000256" key="4">
    <source>
        <dbReference type="ARBA" id="ARBA00023136"/>
    </source>
</evidence>
<organism evidence="7 8">
    <name type="scientific">Notoacmeibacter marinus</name>
    <dbReference type="NCBI Taxonomy" id="1876515"/>
    <lineage>
        <taxon>Bacteria</taxon>
        <taxon>Pseudomonadati</taxon>
        <taxon>Pseudomonadota</taxon>
        <taxon>Alphaproteobacteria</taxon>
        <taxon>Hyphomicrobiales</taxon>
        <taxon>Notoacmeibacteraceae</taxon>
        <taxon>Notoacmeibacter</taxon>
    </lineage>
</organism>
<feature type="domain" description="DUF202" evidence="6">
    <location>
        <begin position="26"/>
        <end position="87"/>
    </location>
</feature>
<dbReference type="RefSeq" id="WP_094076912.1">
    <property type="nucleotide sequence ID" value="NZ_NBYO01000001.1"/>
</dbReference>
<comment type="caution">
    <text evidence="7">The sequence shown here is derived from an EMBL/GenBank/DDBJ whole genome shotgun (WGS) entry which is preliminary data.</text>
</comment>
<evidence type="ECO:0000313" key="8">
    <source>
        <dbReference type="Proteomes" id="UP000215405"/>
    </source>
</evidence>
<evidence type="ECO:0000256" key="1">
    <source>
        <dbReference type="ARBA" id="ARBA00004127"/>
    </source>
</evidence>
<gene>
    <name evidence="7" type="ORF">B7H23_05655</name>
</gene>
<evidence type="ECO:0000256" key="2">
    <source>
        <dbReference type="ARBA" id="ARBA00022692"/>
    </source>
</evidence>
<comment type="subcellular location">
    <subcellularLocation>
        <location evidence="1">Endomembrane system</location>
        <topology evidence="1">Multi-pass membrane protein</topology>
    </subcellularLocation>
</comment>
<reference evidence="8" key="1">
    <citation type="journal article" date="2017" name="Int. J. Syst. Evol. Microbiol.">
        <title>Notoacmeibacter marinus gen. nov., sp. nov., isolated from the gut of a limpet and proposal of Notoacmeibacteraceae fam. nov. in the order Rhizobiales of the class Alphaproteobacteria.</title>
        <authorList>
            <person name="Huang Z."/>
            <person name="Guo F."/>
            <person name="Lai Q."/>
        </authorList>
    </citation>
    <scope>NUCLEOTIDE SEQUENCE [LARGE SCALE GENOMIC DNA]</scope>
    <source>
        <strain evidence="8">XMTR2A4</strain>
    </source>
</reference>
<feature type="transmembrane region" description="Helical" evidence="5">
    <location>
        <begin position="35"/>
        <end position="56"/>
    </location>
</feature>
<dbReference type="AlphaFoldDB" id="A0A231V433"/>
<proteinExistence type="predicted"/>
<protein>
    <recommendedName>
        <fullName evidence="6">DUF202 domain-containing protein</fullName>
    </recommendedName>
</protein>
<keyword evidence="8" id="KW-1185">Reference proteome</keyword>
<dbReference type="EMBL" id="NBYO01000001">
    <property type="protein sequence ID" value="OXT02952.1"/>
    <property type="molecule type" value="Genomic_DNA"/>
</dbReference>
<dbReference type="InterPro" id="IPR003807">
    <property type="entry name" value="DUF202"/>
</dbReference>
<sequence length="128" mass="13881">MASDDTGDKDAKTKWAEERTDWAEDRTVLANERTFAGWMRTGLAAVGIGLASQAIFRAAEPTWLAKLAATGFIAVGVLIFYLAWRNSCGLLDRLNTHAADPIPRGHLAWLAALFAAASLIVLAVLWLI</sequence>
<dbReference type="Proteomes" id="UP000215405">
    <property type="component" value="Unassembled WGS sequence"/>
</dbReference>
<name>A0A231V433_9HYPH</name>
<evidence type="ECO:0000313" key="7">
    <source>
        <dbReference type="EMBL" id="OXT02952.1"/>
    </source>
</evidence>
<feature type="transmembrane region" description="Helical" evidence="5">
    <location>
        <begin position="63"/>
        <end position="84"/>
    </location>
</feature>